<evidence type="ECO:0000313" key="2">
    <source>
        <dbReference type="EMBL" id="CDW25929.1"/>
    </source>
</evidence>
<dbReference type="AlphaFoldDB" id="A0A0K2TJ41"/>
<keyword evidence="1" id="KW-0472">Membrane</keyword>
<name>A0A0K2TJ41_LEPSM</name>
<keyword evidence="1" id="KW-0812">Transmembrane</keyword>
<proteinExistence type="predicted"/>
<sequence>MSTIDFFASFLPFSSGVSVLIYLVQSSLRTGPWNFL</sequence>
<reference evidence="2" key="1">
    <citation type="submission" date="2014-05" db="EMBL/GenBank/DDBJ databases">
        <authorList>
            <person name="Chronopoulou M."/>
        </authorList>
    </citation>
    <scope>NUCLEOTIDE SEQUENCE</scope>
    <source>
        <tissue evidence="2">Whole organism</tissue>
    </source>
</reference>
<organism evidence="2">
    <name type="scientific">Lepeophtheirus salmonis</name>
    <name type="common">Salmon louse</name>
    <name type="synonym">Caligus salmonis</name>
    <dbReference type="NCBI Taxonomy" id="72036"/>
    <lineage>
        <taxon>Eukaryota</taxon>
        <taxon>Metazoa</taxon>
        <taxon>Ecdysozoa</taxon>
        <taxon>Arthropoda</taxon>
        <taxon>Crustacea</taxon>
        <taxon>Multicrustacea</taxon>
        <taxon>Hexanauplia</taxon>
        <taxon>Copepoda</taxon>
        <taxon>Siphonostomatoida</taxon>
        <taxon>Caligidae</taxon>
        <taxon>Lepeophtheirus</taxon>
    </lineage>
</organism>
<evidence type="ECO:0000256" key="1">
    <source>
        <dbReference type="SAM" id="Phobius"/>
    </source>
</evidence>
<protein>
    <submittedName>
        <fullName evidence="2">Uncharacterized protein</fullName>
    </submittedName>
</protein>
<dbReference type="EMBL" id="HACA01008568">
    <property type="protein sequence ID" value="CDW25929.1"/>
    <property type="molecule type" value="Transcribed_RNA"/>
</dbReference>
<accession>A0A0K2TJ41</accession>
<keyword evidence="1" id="KW-1133">Transmembrane helix</keyword>
<feature type="transmembrane region" description="Helical" evidence="1">
    <location>
        <begin position="6"/>
        <end position="24"/>
    </location>
</feature>